<dbReference type="Gene3D" id="3.30.230.10">
    <property type="match status" value="1"/>
</dbReference>
<dbReference type="STRING" id="87541.AWM71_05720"/>
<keyword evidence="7" id="KW-0456">Lyase</keyword>
<dbReference type="InterPro" id="IPR053859">
    <property type="entry name" value="MVD-like_N"/>
</dbReference>
<sequence length="332" mass="36364">MAPLQGICRAHTNIALIKYWGKRDQDLILPMNSNLSLTLDRFYTDTEVHFSSDFTSDRLILNDTLQEEAETQRISQFLDHFRAYAGTSLKAQVTSYNHVPTAAGLASSASAFAALAGACNQALALELDLTTLSRFARLGSGSATRSIFGGFVEWQKGTGDKDSIALPFDDAQWDIGMIIIALNKKQKVISSREGMAHAMATSPFYSLWPALSKEKLAAIKPAIKAHDLQKIGEIAEHHAMMMHATTLSANPPFSYFEPETLVAIQAVHQIRQSGIPAYVTMDAGPNVKVLCHYSDADRIMAKLQDHFPSDQLIASKPGQGIQLLDHLEALHA</sequence>
<dbReference type="PANTHER" id="PTHR10977:SF3">
    <property type="entry name" value="DIPHOSPHOMEVALONATE DECARBOXYLASE"/>
    <property type="match status" value="1"/>
</dbReference>
<keyword evidence="5" id="KW-0067">ATP-binding</keyword>
<dbReference type="EC" id="4.1.1.33" evidence="2"/>
<evidence type="ECO:0000259" key="8">
    <source>
        <dbReference type="Pfam" id="PF18376"/>
    </source>
</evidence>
<dbReference type="InterPro" id="IPR036554">
    <property type="entry name" value="GHMP_kinase_C_sf"/>
</dbReference>
<dbReference type="GO" id="GO:0019287">
    <property type="term" value="P:isopentenyl diphosphate biosynthetic process, mevalonate pathway"/>
    <property type="evidence" value="ECO:0007669"/>
    <property type="project" value="InterPro"/>
</dbReference>
<keyword evidence="6" id="KW-0443">Lipid metabolism</keyword>
<dbReference type="PATRIC" id="fig|87541.4.peg.1378"/>
<evidence type="ECO:0000313" key="11">
    <source>
        <dbReference type="Proteomes" id="UP000070422"/>
    </source>
</evidence>
<dbReference type="SUPFAM" id="SSF55060">
    <property type="entry name" value="GHMP Kinase, C-terminal domain"/>
    <property type="match status" value="1"/>
</dbReference>
<dbReference type="FunFam" id="3.30.230.10:FF:000072">
    <property type="entry name" value="Diphosphomevalonate decarboxylase"/>
    <property type="match status" value="1"/>
</dbReference>
<keyword evidence="3" id="KW-0444">Lipid biosynthesis</keyword>
<protein>
    <recommendedName>
        <fullName evidence="2">diphosphomevalonate decarboxylase</fullName>
        <ecNumber evidence="2">4.1.1.33</ecNumber>
    </recommendedName>
</protein>
<dbReference type="InterPro" id="IPR005935">
    <property type="entry name" value="Mev_decarb"/>
</dbReference>
<feature type="domain" description="Diphosphomevalonate decarboxylase-like N-terminal" evidence="9">
    <location>
        <begin position="10"/>
        <end position="165"/>
    </location>
</feature>
<gene>
    <name evidence="10" type="ORF">HMPREF3187_01394</name>
</gene>
<dbReference type="EMBL" id="LSCQ01000075">
    <property type="protein sequence ID" value="KXB34487.1"/>
    <property type="molecule type" value="Genomic_DNA"/>
</dbReference>
<dbReference type="Gene3D" id="3.30.70.890">
    <property type="entry name" value="GHMP kinase, C-terminal domain"/>
    <property type="match status" value="1"/>
</dbReference>
<evidence type="ECO:0000256" key="6">
    <source>
        <dbReference type="ARBA" id="ARBA00023098"/>
    </source>
</evidence>
<reference evidence="10 11" key="1">
    <citation type="submission" date="2016-01" db="EMBL/GenBank/DDBJ databases">
        <authorList>
            <person name="Oliw E.H."/>
        </authorList>
    </citation>
    <scope>NUCLEOTIDE SEQUENCE [LARGE SCALE GENOMIC DNA]</scope>
    <source>
        <strain evidence="10 11">KA00635</strain>
    </source>
</reference>
<evidence type="ECO:0000256" key="4">
    <source>
        <dbReference type="ARBA" id="ARBA00022741"/>
    </source>
</evidence>
<evidence type="ECO:0000256" key="3">
    <source>
        <dbReference type="ARBA" id="ARBA00022516"/>
    </source>
</evidence>
<dbReference type="SUPFAM" id="SSF54211">
    <property type="entry name" value="Ribosomal protein S5 domain 2-like"/>
    <property type="match status" value="1"/>
</dbReference>
<dbReference type="InterPro" id="IPR029765">
    <property type="entry name" value="Mev_diP_decarb"/>
</dbReference>
<keyword evidence="4" id="KW-0547">Nucleotide-binding</keyword>
<dbReference type="RefSeq" id="WP_060937110.1">
    <property type="nucleotide sequence ID" value="NZ_KQ959321.1"/>
</dbReference>
<feature type="domain" description="Mvd1 C-terminal" evidence="8">
    <location>
        <begin position="178"/>
        <end position="312"/>
    </location>
</feature>
<dbReference type="GO" id="GO:0005524">
    <property type="term" value="F:ATP binding"/>
    <property type="evidence" value="ECO:0007669"/>
    <property type="project" value="UniProtKB-KW"/>
</dbReference>
<dbReference type="AlphaFoldDB" id="A0A133XU67"/>
<dbReference type="NCBIfam" id="TIGR01240">
    <property type="entry name" value="mevDPdecarb"/>
    <property type="match status" value="1"/>
</dbReference>
<name>A0A133XU67_9LACT</name>
<dbReference type="Pfam" id="PF22700">
    <property type="entry name" value="MVD-like_N"/>
    <property type="match status" value="1"/>
</dbReference>
<comment type="similarity">
    <text evidence="1">Belongs to the diphosphomevalonate decarboxylase family.</text>
</comment>
<evidence type="ECO:0000256" key="1">
    <source>
        <dbReference type="ARBA" id="ARBA00008831"/>
    </source>
</evidence>
<dbReference type="InterPro" id="IPR020568">
    <property type="entry name" value="Ribosomal_Su5_D2-typ_SF"/>
</dbReference>
<evidence type="ECO:0000259" key="9">
    <source>
        <dbReference type="Pfam" id="PF22700"/>
    </source>
</evidence>
<dbReference type="PIRSF" id="PIRSF015950">
    <property type="entry name" value="Mev_P_decrbx"/>
    <property type="match status" value="1"/>
</dbReference>
<dbReference type="GO" id="GO:0005829">
    <property type="term" value="C:cytosol"/>
    <property type="evidence" value="ECO:0007669"/>
    <property type="project" value="InterPro"/>
</dbReference>
<dbReference type="InterPro" id="IPR014721">
    <property type="entry name" value="Ribsml_uS5_D2-typ_fold_subgr"/>
</dbReference>
<evidence type="ECO:0000256" key="5">
    <source>
        <dbReference type="ARBA" id="ARBA00022840"/>
    </source>
</evidence>
<proteinExistence type="inferred from homology"/>
<dbReference type="OrthoDB" id="5498344at2"/>
<dbReference type="PANTHER" id="PTHR10977">
    <property type="entry name" value="DIPHOSPHOMEVALONATE DECARBOXYLASE"/>
    <property type="match status" value="1"/>
</dbReference>
<dbReference type="GO" id="GO:0004163">
    <property type="term" value="F:diphosphomevalonate decarboxylase activity"/>
    <property type="evidence" value="ECO:0007669"/>
    <property type="project" value="UniProtKB-EC"/>
</dbReference>
<comment type="caution">
    <text evidence="10">The sequence shown here is derived from an EMBL/GenBank/DDBJ whole genome shotgun (WGS) entry which is preliminary data.</text>
</comment>
<accession>A0A133XU67</accession>
<dbReference type="InterPro" id="IPR041431">
    <property type="entry name" value="Mvd1_C"/>
</dbReference>
<evidence type="ECO:0000256" key="7">
    <source>
        <dbReference type="ARBA" id="ARBA00023239"/>
    </source>
</evidence>
<evidence type="ECO:0000313" key="10">
    <source>
        <dbReference type="EMBL" id="KXB34487.1"/>
    </source>
</evidence>
<dbReference type="Proteomes" id="UP000070422">
    <property type="component" value="Unassembled WGS sequence"/>
</dbReference>
<organism evidence="10 11">
    <name type="scientific">Aerococcus christensenii</name>
    <dbReference type="NCBI Taxonomy" id="87541"/>
    <lineage>
        <taxon>Bacteria</taxon>
        <taxon>Bacillati</taxon>
        <taxon>Bacillota</taxon>
        <taxon>Bacilli</taxon>
        <taxon>Lactobacillales</taxon>
        <taxon>Aerococcaceae</taxon>
        <taxon>Aerococcus</taxon>
    </lineage>
</organism>
<evidence type="ECO:0000256" key="2">
    <source>
        <dbReference type="ARBA" id="ARBA00012296"/>
    </source>
</evidence>
<dbReference type="Pfam" id="PF18376">
    <property type="entry name" value="MDD_C"/>
    <property type="match status" value="1"/>
</dbReference>